<reference evidence="2" key="2">
    <citation type="journal article" date="2015" name="Fish Shellfish Immunol.">
        <title>Early steps in the European eel (Anguilla anguilla)-Vibrio vulnificus interaction in the gills: Role of the RtxA13 toxin.</title>
        <authorList>
            <person name="Callol A."/>
            <person name="Pajuelo D."/>
            <person name="Ebbesson L."/>
            <person name="Teles M."/>
            <person name="MacKenzie S."/>
            <person name="Amaro C."/>
        </authorList>
    </citation>
    <scope>NUCLEOTIDE SEQUENCE</scope>
</reference>
<keyword evidence="1" id="KW-0472">Membrane</keyword>
<evidence type="ECO:0000256" key="1">
    <source>
        <dbReference type="SAM" id="Phobius"/>
    </source>
</evidence>
<reference evidence="2" key="1">
    <citation type="submission" date="2014-11" db="EMBL/GenBank/DDBJ databases">
        <authorList>
            <person name="Amaro Gonzalez C."/>
        </authorList>
    </citation>
    <scope>NUCLEOTIDE SEQUENCE</scope>
</reference>
<evidence type="ECO:0000313" key="2">
    <source>
        <dbReference type="EMBL" id="JAH05600.1"/>
    </source>
</evidence>
<dbReference type="PROSITE" id="PS51257">
    <property type="entry name" value="PROKAR_LIPOPROTEIN"/>
    <property type="match status" value="1"/>
</dbReference>
<proteinExistence type="predicted"/>
<keyword evidence="1" id="KW-1133">Transmembrane helix</keyword>
<feature type="transmembrane region" description="Helical" evidence="1">
    <location>
        <begin position="12"/>
        <end position="37"/>
    </location>
</feature>
<accession>A0A0E9PND4</accession>
<name>A0A0E9PND4_ANGAN</name>
<keyword evidence="1" id="KW-0812">Transmembrane</keyword>
<protein>
    <submittedName>
        <fullName evidence="2">Uncharacterized protein</fullName>
    </submittedName>
</protein>
<dbReference type="AlphaFoldDB" id="A0A0E9PND4"/>
<organism evidence="2">
    <name type="scientific">Anguilla anguilla</name>
    <name type="common">European freshwater eel</name>
    <name type="synonym">Muraena anguilla</name>
    <dbReference type="NCBI Taxonomy" id="7936"/>
    <lineage>
        <taxon>Eukaryota</taxon>
        <taxon>Metazoa</taxon>
        <taxon>Chordata</taxon>
        <taxon>Craniata</taxon>
        <taxon>Vertebrata</taxon>
        <taxon>Euteleostomi</taxon>
        <taxon>Actinopterygii</taxon>
        <taxon>Neopterygii</taxon>
        <taxon>Teleostei</taxon>
        <taxon>Anguilliformes</taxon>
        <taxon>Anguillidae</taxon>
        <taxon>Anguilla</taxon>
    </lineage>
</organism>
<dbReference type="EMBL" id="GBXM01102977">
    <property type="protein sequence ID" value="JAH05600.1"/>
    <property type="molecule type" value="Transcribed_RNA"/>
</dbReference>
<sequence>MCVYDRIHKQLYWLLIISACCCCFLFPYLVEIISLILRISGNASG</sequence>